<evidence type="ECO:0000256" key="1">
    <source>
        <dbReference type="SAM" id="SignalP"/>
    </source>
</evidence>
<name>A0A5C6BEK3_9BACT</name>
<feature type="signal peptide" evidence="1">
    <location>
        <begin position="1"/>
        <end position="21"/>
    </location>
</feature>
<dbReference type="AlphaFoldDB" id="A0A5C6BEK3"/>
<dbReference type="InterPro" id="IPR036278">
    <property type="entry name" value="Sialidase_sf"/>
</dbReference>
<proteinExistence type="predicted"/>
<dbReference type="Proteomes" id="UP000319908">
    <property type="component" value="Unassembled WGS sequence"/>
</dbReference>
<sequence length="855" mass="94982">MNRRLMFAAATFLLLTTVAVGDDLAWRAGAAKVAITPTEHVWMAGYASRTRPAKEKLTDLWAKAVVLEDPNGHRAVVLTMDLVGIGRELSQQICVALQSQYGLEREQIAICCSHTHSGPVVGRNLAPLHYLLLDDRQRQAIDTWVATFQTQVVAVVGEAIDKLAPSELTWGSGTTSLAVNRRENPAADAPHRRTKGMLHGPRDYDVPVLAVRDAEHQITAVLFGYACHATTLNGYQWSGDYPGYAQMDLESQHPGCIALFFAGCGADQNPLPRGTEDLAVHYGRRLATAVDSVLLTTEMHPVEGPLRTTFANVDLPLDTLPTREDIELNLTSENRYEVARANLLLERLDQGVPLSQTYPYPVSAWSIGDDLQFVTLGGEVVVDYALRLKSELAGTQTWVAGYANDVMAYIPSRRVLAEGGYEGGEAMVYYGLPTVWSPEIENVIVNEVHRQVELVSTSPEPMIAGASESTPLIASITKQTLWRNRDNENQTWFHPRACMMPDEDGHPVAMMTLQPIGGSDYFGQVHSSISRDLGKTWSDPEPIAAFGREPIPGRADDLRAAVCDVVPQYDPISKSLLAMGHVVFYKGEYFARKEQLSRYPIYATCDQDGVWSPRKILQWDDPRTKNIYSNGCGQRVVLPNGDIAMSFTFGPEEVNRMASGVRASFDGELLKVEEVGPPIHNDKGRGLLEPSVTQFDGEFWITLRAEDNRGYVSVSDDGLNYDEKIAWAWDDGTPIDMSTTQQHWLTHSDGLFLVYTRKDDTNENVMRWRAPLWVAQVDTNKRCLIKATEQVVLPLVGDGVSDPNQVALMGNFHVTHASPDESWVTVGEWMPRDGYRGDVLLARIRWSKPNRLPLW</sequence>
<dbReference type="Pfam" id="PF04734">
    <property type="entry name" value="Ceramidase_alk"/>
    <property type="match status" value="1"/>
</dbReference>
<comment type="caution">
    <text evidence="3">The sequence shown here is derived from an EMBL/GenBank/DDBJ whole genome shotgun (WGS) entry which is preliminary data.</text>
</comment>
<evidence type="ECO:0000313" key="3">
    <source>
        <dbReference type="EMBL" id="TWU10087.1"/>
    </source>
</evidence>
<gene>
    <name evidence="3" type="ORF">Poly21_50560</name>
</gene>
<dbReference type="RefSeq" id="WP_146409543.1">
    <property type="nucleotide sequence ID" value="NZ_SJPU01000004.1"/>
</dbReference>
<evidence type="ECO:0000259" key="2">
    <source>
        <dbReference type="Pfam" id="PF04734"/>
    </source>
</evidence>
<organism evidence="3 4">
    <name type="scientific">Allorhodopirellula heiligendammensis</name>
    <dbReference type="NCBI Taxonomy" id="2714739"/>
    <lineage>
        <taxon>Bacteria</taxon>
        <taxon>Pseudomonadati</taxon>
        <taxon>Planctomycetota</taxon>
        <taxon>Planctomycetia</taxon>
        <taxon>Pirellulales</taxon>
        <taxon>Pirellulaceae</taxon>
        <taxon>Allorhodopirellula</taxon>
    </lineage>
</organism>
<evidence type="ECO:0000313" key="4">
    <source>
        <dbReference type="Proteomes" id="UP000319908"/>
    </source>
</evidence>
<protein>
    <submittedName>
        <fullName evidence="3">Neutral/alkaline non-lysosomal ceramidase</fullName>
    </submittedName>
</protein>
<dbReference type="Gene3D" id="2.120.10.10">
    <property type="match status" value="1"/>
</dbReference>
<accession>A0A5C6BEK3</accession>
<dbReference type="OrthoDB" id="264270at2"/>
<reference evidence="3 4" key="1">
    <citation type="journal article" date="2020" name="Antonie Van Leeuwenhoek">
        <title>Rhodopirellula heiligendammensis sp. nov., Rhodopirellula pilleata sp. nov., and Rhodopirellula solitaria sp. nov. isolated from natural or artificial marine surfaces in Northern Germany and California, USA, and emended description of the genus Rhodopirellula.</title>
        <authorList>
            <person name="Kallscheuer N."/>
            <person name="Wiegand S."/>
            <person name="Jogler M."/>
            <person name="Boedeker C."/>
            <person name="Peeters S.H."/>
            <person name="Rast P."/>
            <person name="Heuer A."/>
            <person name="Jetten M.S.M."/>
            <person name="Rohde M."/>
            <person name="Jogler C."/>
        </authorList>
    </citation>
    <scope>NUCLEOTIDE SEQUENCE [LARGE SCALE GENOMIC DNA]</scope>
    <source>
        <strain evidence="3 4">Poly21</strain>
    </source>
</reference>
<dbReference type="InterPro" id="IPR031329">
    <property type="entry name" value="NEUT/ALK_ceramidase_N"/>
</dbReference>
<keyword evidence="1" id="KW-0732">Signal</keyword>
<dbReference type="EMBL" id="SJPU01000004">
    <property type="protein sequence ID" value="TWU10087.1"/>
    <property type="molecule type" value="Genomic_DNA"/>
</dbReference>
<keyword evidence="4" id="KW-1185">Reference proteome</keyword>
<feature type="chain" id="PRO_5022999552" evidence="1">
    <location>
        <begin position="22"/>
        <end position="855"/>
    </location>
</feature>
<dbReference type="SUPFAM" id="SSF50939">
    <property type="entry name" value="Sialidases"/>
    <property type="match status" value="1"/>
</dbReference>
<feature type="domain" description="Neutral/alkaline non-lysosomal ceramidase N-terminal" evidence="2">
    <location>
        <begin position="28"/>
        <end position="253"/>
    </location>
</feature>
<dbReference type="CDD" id="cd15482">
    <property type="entry name" value="Sialidase_non-viral"/>
    <property type="match status" value="1"/>
</dbReference>